<evidence type="ECO:0000256" key="1">
    <source>
        <dbReference type="SAM" id="MobiDB-lite"/>
    </source>
</evidence>
<evidence type="ECO:0000313" key="3">
    <source>
        <dbReference type="EMBL" id="ETW84491.1"/>
    </source>
</evidence>
<evidence type="ECO:0000313" key="4">
    <source>
        <dbReference type="Proteomes" id="UP000030671"/>
    </source>
</evidence>
<keyword evidence="4" id="KW-1185">Reference proteome</keyword>
<dbReference type="OrthoDB" id="5286008at2759"/>
<dbReference type="GeneID" id="20678631"/>
<dbReference type="KEGG" id="hir:HETIRDRAFT_63218"/>
<dbReference type="GO" id="GO:0045290">
    <property type="term" value="F:D-arabinose 1-dehydrogenase [NAD(P)+] activity"/>
    <property type="evidence" value="ECO:0007669"/>
    <property type="project" value="TreeGrafter"/>
</dbReference>
<feature type="region of interest" description="Disordered" evidence="1">
    <location>
        <begin position="15"/>
        <end position="34"/>
    </location>
</feature>
<dbReference type="Pfam" id="PF00248">
    <property type="entry name" value="Aldo_ket_red"/>
    <property type="match status" value="1"/>
</dbReference>
<dbReference type="eggNOG" id="KOG1576">
    <property type="taxonomic scope" value="Eukaryota"/>
</dbReference>
<dbReference type="Gene3D" id="3.20.20.100">
    <property type="entry name" value="NADP-dependent oxidoreductase domain"/>
    <property type="match status" value="1"/>
</dbReference>
<protein>
    <recommendedName>
        <fullName evidence="2">NADP-dependent oxidoreductase domain-containing protein</fullName>
    </recommendedName>
</protein>
<dbReference type="HOGENOM" id="CLU_023205_7_2_1"/>
<reference evidence="3 4" key="1">
    <citation type="journal article" date="2012" name="New Phytol.">
        <title>Insight into trade-off between wood decay and parasitism from the genome of a fungal forest pathogen.</title>
        <authorList>
            <person name="Olson A."/>
            <person name="Aerts A."/>
            <person name="Asiegbu F."/>
            <person name="Belbahri L."/>
            <person name="Bouzid O."/>
            <person name="Broberg A."/>
            <person name="Canback B."/>
            <person name="Coutinho P.M."/>
            <person name="Cullen D."/>
            <person name="Dalman K."/>
            <person name="Deflorio G."/>
            <person name="van Diepen L.T."/>
            <person name="Dunand C."/>
            <person name="Duplessis S."/>
            <person name="Durling M."/>
            <person name="Gonthier P."/>
            <person name="Grimwood J."/>
            <person name="Fossdal C.G."/>
            <person name="Hansson D."/>
            <person name="Henrissat B."/>
            <person name="Hietala A."/>
            <person name="Himmelstrand K."/>
            <person name="Hoffmeister D."/>
            <person name="Hogberg N."/>
            <person name="James T.Y."/>
            <person name="Karlsson M."/>
            <person name="Kohler A."/>
            <person name="Kues U."/>
            <person name="Lee Y.H."/>
            <person name="Lin Y.C."/>
            <person name="Lind M."/>
            <person name="Lindquist E."/>
            <person name="Lombard V."/>
            <person name="Lucas S."/>
            <person name="Lunden K."/>
            <person name="Morin E."/>
            <person name="Murat C."/>
            <person name="Park J."/>
            <person name="Raffaello T."/>
            <person name="Rouze P."/>
            <person name="Salamov A."/>
            <person name="Schmutz J."/>
            <person name="Solheim H."/>
            <person name="Stahlberg J."/>
            <person name="Velez H."/>
            <person name="de Vries R.P."/>
            <person name="Wiebenga A."/>
            <person name="Woodward S."/>
            <person name="Yakovlev I."/>
            <person name="Garbelotto M."/>
            <person name="Martin F."/>
            <person name="Grigoriev I.V."/>
            <person name="Stenlid J."/>
        </authorList>
    </citation>
    <scope>NUCLEOTIDE SEQUENCE [LARGE SCALE GENOMIC DNA]</scope>
    <source>
        <strain evidence="3 4">TC 32-1</strain>
    </source>
</reference>
<name>W4KHF2_HETIT</name>
<dbReference type="RefSeq" id="XP_009543289.1">
    <property type="nucleotide sequence ID" value="XM_009544994.1"/>
</dbReference>
<dbReference type="InParanoid" id="W4KHF2"/>
<dbReference type="AlphaFoldDB" id="W4KHF2"/>
<sequence>MSSALDLPEPVFYLPPLNSISDDEDDAPKQGRPLEEIGPLRVSSLVFGAAAWSHFYNDEAYLASDIPIRTTRLALRYGIRSFDTSPYYGSSEIVLGTALKGLEAEFPRESYKLMTKCGRYGSSDFDYSPKTIRRSVERSLARFHTTYLDTVYLHDIEFVATPVALRTEGVHLGALGSEAEAYGLNEGQEAKVWGEGDQKILDAVAELRKLQEEGVVKSIGITGLPLPTLLRLAILVLNTAPYRPLDAILSYSHLTLQNDSLLSFLPAFIRRAKISQVLTASPLSMGLLTATPPAWHPASSDMRAASAEAVERCAEWEGGLPSVSIGWAIKSAEGGTGSREGKMPTVVGLSNLREVHQAVAIWRQVKDGGEEEARQQYAEAAVGAFKANGTKDWTW</sequence>
<dbReference type="PANTHER" id="PTHR42686">
    <property type="entry name" value="GH17980P-RELATED"/>
    <property type="match status" value="1"/>
</dbReference>
<accession>W4KHF2</accession>
<dbReference type="Proteomes" id="UP000030671">
    <property type="component" value="Unassembled WGS sequence"/>
</dbReference>
<dbReference type="InterPro" id="IPR020471">
    <property type="entry name" value="AKR"/>
</dbReference>
<dbReference type="InterPro" id="IPR023210">
    <property type="entry name" value="NADP_OxRdtase_dom"/>
</dbReference>
<dbReference type="PANTHER" id="PTHR42686:SF1">
    <property type="entry name" value="GH17980P-RELATED"/>
    <property type="match status" value="1"/>
</dbReference>
<proteinExistence type="predicted"/>
<feature type="domain" description="NADP-dependent oxidoreductase" evidence="2">
    <location>
        <begin position="45"/>
        <end position="362"/>
    </location>
</feature>
<dbReference type="GO" id="GO:0005829">
    <property type="term" value="C:cytosol"/>
    <property type="evidence" value="ECO:0007669"/>
    <property type="project" value="TreeGrafter"/>
</dbReference>
<dbReference type="STRING" id="747525.W4KHF2"/>
<dbReference type="InterPro" id="IPR036812">
    <property type="entry name" value="NAD(P)_OxRdtase_dom_sf"/>
</dbReference>
<dbReference type="SUPFAM" id="SSF51430">
    <property type="entry name" value="NAD(P)-linked oxidoreductase"/>
    <property type="match status" value="1"/>
</dbReference>
<dbReference type="EMBL" id="KI925456">
    <property type="protein sequence ID" value="ETW84491.1"/>
    <property type="molecule type" value="Genomic_DNA"/>
</dbReference>
<organism evidence="3 4">
    <name type="scientific">Heterobasidion irregulare (strain TC 32-1)</name>
    <dbReference type="NCBI Taxonomy" id="747525"/>
    <lineage>
        <taxon>Eukaryota</taxon>
        <taxon>Fungi</taxon>
        <taxon>Dikarya</taxon>
        <taxon>Basidiomycota</taxon>
        <taxon>Agaricomycotina</taxon>
        <taxon>Agaricomycetes</taxon>
        <taxon>Russulales</taxon>
        <taxon>Bondarzewiaceae</taxon>
        <taxon>Heterobasidion</taxon>
        <taxon>Heterobasidion annosum species complex</taxon>
    </lineage>
</organism>
<dbReference type="GO" id="GO:0070485">
    <property type="term" value="P:dehydro-D-arabinono-1,4-lactone biosynthetic process"/>
    <property type="evidence" value="ECO:0007669"/>
    <property type="project" value="TreeGrafter"/>
</dbReference>
<evidence type="ECO:0000259" key="2">
    <source>
        <dbReference type="Pfam" id="PF00248"/>
    </source>
</evidence>
<gene>
    <name evidence="3" type="ORF">HETIRDRAFT_63218</name>
</gene>